<dbReference type="GO" id="GO:0009279">
    <property type="term" value="C:cell outer membrane"/>
    <property type="evidence" value="ECO:0007669"/>
    <property type="project" value="UniProtKB-SubCell"/>
</dbReference>
<dbReference type="Pfam" id="PF07980">
    <property type="entry name" value="SusD_RagB"/>
    <property type="match status" value="1"/>
</dbReference>
<comment type="subcellular location">
    <subcellularLocation>
        <location evidence="1">Cell outer membrane</location>
    </subcellularLocation>
</comment>
<evidence type="ECO:0000256" key="2">
    <source>
        <dbReference type="ARBA" id="ARBA00006275"/>
    </source>
</evidence>
<keyword evidence="10" id="KW-1185">Reference proteome</keyword>
<keyword evidence="4" id="KW-0472">Membrane</keyword>
<dbReference type="InterPro" id="IPR011990">
    <property type="entry name" value="TPR-like_helical_dom_sf"/>
</dbReference>
<sequence>MKNKFAIFMIIVALTSALTMLSCSDFLEEDNKTGQTADLTYSTKSGIEGLLNSCYTFARGFYGKEAGVGFTEGGTDLFYPGQDNKQTSLVNYLLTPETFEPSLASSKANNPCLDQYWELFYTGVDACNNALKYIPLCPAIDDRYKQQLMGEAYFLKAFYNFHIVNIWGDAPYNDAAIEETTTAPTREDETVIYDKILADLGLSIAAFETADYKKKEGKADYWAAKAFRARVLLYKASWLKDNASYALAKQDAEDVINSGNFSFYDDYAETWYMENEDVSLNKEAIFGITYSSDLKTSVNCIPKRYRTDSDGNAMDYAEQLTRTGYSRGGSAMLLMFVSLWNNGCPDISSDIFKRVTKQDGSNNVISGVDISWYSRYGRGFTRYLPSLYLWQTLEKYRATDQRTDATLLSAYTIVPGLEGKSKYYKQMTDTAIYYSPLNGDSPEGRALQEWAKNRYRLQFAYGGEIPVYSSGDPASAIPTSAAVPTSSVYNDDRYNNTKIGGKTSYPGIKKFLDWFDTKDADVDYLTHDISYRDAVVIRLAEMYLIKAECELATGGNALSTINQLRAVRAIEGKDNSRKGTLTIDDILEERAIELCGEQQRWFDLKRTGKLVEYVKARNKLAADNIANFHVYRPIPQIQMDAITNPGEFKQNEGYN</sequence>
<dbReference type="InterPro" id="IPR033985">
    <property type="entry name" value="SusD-like_N"/>
</dbReference>
<protein>
    <submittedName>
        <fullName evidence="9">SusD family</fullName>
    </submittedName>
</protein>
<dbReference type="AlphaFoldDB" id="A0A1R3TA81"/>
<dbReference type="KEGG" id="psac:PSM36_3424"/>
<evidence type="ECO:0000259" key="8">
    <source>
        <dbReference type="Pfam" id="PF14322"/>
    </source>
</evidence>
<dbReference type="Proteomes" id="UP000187464">
    <property type="component" value="Chromosome I"/>
</dbReference>
<dbReference type="RefSeq" id="WP_076932342.1">
    <property type="nucleotide sequence ID" value="NZ_LT605205.1"/>
</dbReference>
<evidence type="ECO:0000256" key="1">
    <source>
        <dbReference type="ARBA" id="ARBA00004442"/>
    </source>
</evidence>
<dbReference type="Gene3D" id="1.25.40.390">
    <property type="match status" value="1"/>
</dbReference>
<evidence type="ECO:0000256" key="5">
    <source>
        <dbReference type="ARBA" id="ARBA00023237"/>
    </source>
</evidence>
<feature type="domain" description="SusD-like N-terminal" evidence="8">
    <location>
        <begin position="113"/>
        <end position="233"/>
    </location>
</feature>
<evidence type="ECO:0000313" key="9">
    <source>
        <dbReference type="EMBL" id="SCD22208.1"/>
    </source>
</evidence>
<gene>
    <name evidence="9" type="ORF">PSM36_3424</name>
</gene>
<organism evidence="9 10">
    <name type="scientific">Proteiniphilum saccharofermentans</name>
    <dbReference type="NCBI Taxonomy" id="1642647"/>
    <lineage>
        <taxon>Bacteria</taxon>
        <taxon>Pseudomonadati</taxon>
        <taxon>Bacteroidota</taxon>
        <taxon>Bacteroidia</taxon>
        <taxon>Bacteroidales</taxon>
        <taxon>Dysgonomonadaceae</taxon>
        <taxon>Proteiniphilum</taxon>
    </lineage>
</organism>
<dbReference type="Pfam" id="PF14322">
    <property type="entry name" value="SusD-like_3"/>
    <property type="match status" value="1"/>
</dbReference>
<dbReference type="PROSITE" id="PS51257">
    <property type="entry name" value="PROKAR_LIPOPROTEIN"/>
    <property type="match status" value="1"/>
</dbReference>
<evidence type="ECO:0000259" key="7">
    <source>
        <dbReference type="Pfam" id="PF07980"/>
    </source>
</evidence>
<keyword evidence="3 6" id="KW-0732">Signal</keyword>
<proteinExistence type="inferred from homology"/>
<evidence type="ECO:0000256" key="3">
    <source>
        <dbReference type="ARBA" id="ARBA00022729"/>
    </source>
</evidence>
<feature type="signal peptide" evidence="6">
    <location>
        <begin position="1"/>
        <end position="27"/>
    </location>
</feature>
<reference evidence="9 10" key="1">
    <citation type="submission" date="2016-08" db="EMBL/GenBank/DDBJ databases">
        <authorList>
            <person name="Seilhamer J.J."/>
        </authorList>
    </citation>
    <scope>NUCLEOTIDE SEQUENCE [LARGE SCALE GENOMIC DNA]</scope>
    <source>
        <strain evidence="9">M3/6</strain>
    </source>
</reference>
<dbReference type="STRING" id="1642647.PSM36_3424"/>
<evidence type="ECO:0000313" key="10">
    <source>
        <dbReference type="Proteomes" id="UP000187464"/>
    </source>
</evidence>
<feature type="chain" id="PRO_5010359098" evidence="6">
    <location>
        <begin position="28"/>
        <end position="655"/>
    </location>
</feature>
<dbReference type="EMBL" id="LT605205">
    <property type="protein sequence ID" value="SCD22208.1"/>
    <property type="molecule type" value="Genomic_DNA"/>
</dbReference>
<accession>A0A1R3TA81</accession>
<comment type="similarity">
    <text evidence="2">Belongs to the SusD family.</text>
</comment>
<keyword evidence="5" id="KW-0998">Cell outer membrane</keyword>
<evidence type="ECO:0000256" key="4">
    <source>
        <dbReference type="ARBA" id="ARBA00023136"/>
    </source>
</evidence>
<dbReference type="SUPFAM" id="SSF48452">
    <property type="entry name" value="TPR-like"/>
    <property type="match status" value="1"/>
</dbReference>
<dbReference type="InterPro" id="IPR012944">
    <property type="entry name" value="SusD_RagB_dom"/>
</dbReference>
<feature type="domain" description="RagB/SusD" evidence="7">
    <location>
        <begin position="391"/>
        <end position="654"/>
    </location>
</feature>
<evidence type="ECO:0000256" key="6">
    <source>
        <dbReference type="SAM" id="SignalP"/>
    </source>
</evidence>
<name>A0A1R3TA81_9BACT</name>